<comment type="caution">
    <text evidence="1">The sequence shown here is derived from an EMBL/GenBank/DDBJ whole genome shotgun (WGS) entry which is preliminary data.</text>
</comment>
<protein>
    <submittedName>
        <fullName evidence="1">Uncharacterized protein</fullName>
    </submittedName>
</protein>
<gene>
    <name evidence="1" type="ORF">PXEA_LOCUS24103</name>
</gene>
<name>A0A448X896_9PLAT</name>
<organism evidence="1 2">
    <name type="scientific">Protopolystoma xenopodis</name>
    <dbReference type="NCBI Taxonomy" id="117903"/>
    <lineage>
        <taxon>Eukaryota</taxon>
        <taxon>Metazoa</taxon>
        <taxon>Spiralia</taxon>
        <taxon>Lophotrochozoa</taxon>
        <taxon>Platyhelminthes</taxon>
        <taxon>Monogenea</taxon>
        <taxon>Polyopisthocotylea</taxon>
        <taxon>Polystomatidea</taxon>
        <taxon>Polystomatidae</taxon>
        <taxon>Protopolystoma</taxon>
    </lineage>
</organism>
<accession>A0A448X896</accession>
<proteinExistence type="predicted"/>
<keyword evidence="2" id="KW-1185">Reference proteome</keyword>
<reference evidence="1" key="1">
    <citation type="submission" date="2018-11" db="EMBL/GenBank/DDBJ databases">
        <authorList>
            <consortium name="Pathogen Informatics"/>
        </authorList>
    </citation>
    <scope>NUCLEOTIDE SEQUENCE</scope>
</reference>
<evidence type="ECO:0000313" key="2">
    <source>
        <dbReference type="Proteomes" id="UP000784294"/>
    </source>
</evidence>
<evidence type="ECO:0000313" key="1">
    <source>
        <dbReference type="EMBL" id="VEL30663.1"/>
    </source>
</evidence>
<dbReference type="AlphaFoldDB" id="A0A448X896"/>
<dbReference type="EMBL" id="CAAALY010114327">
    <property type="protein sequence ID" value="VEL30663.1"/>
    <property type="molecule type" value="Genomic_DNA"/>
</dbReference>
<sequence length="92" mass="10444">MFDISNTSWLPLAMVVYGFQAMERHEIQQAQSLQQRSRSFALLEAKLTGKVSTWNEWKPNSVTSLTFQVAFMASHVVMSVQNPCLTRHPESG</sequence>
<dbReference type="Proteomes" id="UP000784294">
    <property type="component" value="Unassembled WGS sequence"/>
</dbReference>